<reference evidence="1" key="1">
    <citation type="submission" date="2020-03" db="EMBL/GenBank/DDBJ databases">
        <title>The deep terrestrial virosphere.</title>
        <authorList>
            <person name="Holmfeldt K."/>
            <person name="Nilsson E."/>
            <person name="Simone D."/>
            <person name="Lopez-Fernandez M."/>
            <person name="Wu X."/>
            <person name="de Brujin I."/>
            <person name="Lundin D."/>
            <person name="Andersson A."/>
            <person name="Bertilsson S."/>
            <person name="Dopson M."/>
        </authorList>
    </citation>
    <scope>NUCLEOTIDE SEQUENCE</scope>
    <source>
        <strain evidence="2">MM415A01383</strain>
        <strain evidence="1">MM415B01946</strain>
    </source>
</reference>
<organism evidence="1">
    <name type="scientific">viral metagenome</name>
    <dbReference type="NCBI Taxonomy" id="1070528"/>
    <lineage>
        <taxon>unclassified sequences</taxon>
        <taxon>metagenomes</taxon>
        <taxon>organismal metagenomes</taxon>
    </lineage>
</organism>
<evidence type="ECO:0000313" key="2">
    <source>
        <dbReference type="EMBL" id="QJA76986.1"/>
    </source>
</evidence>
<proteinExistence type="predicted"/>
<evidence type="ECO:0000313" key="1">
    <source>
        <dbReference type="EMBL" id="QJA55990.1"/>
    </source>
</evidence>
<name>A0A6M3IET5_9ZZZZ</name>
<dbReference type="EMBL" id="MT141193">
    <property type="protein sequence ID" value="QJA55990.1"/>
    <property type="molecule type" value="Genomic_DNA"/>
</dbReference>
<sequence length="340" mass="35435">MIAGNLVERNAVAGGLLDTCRVKGTWTVASGTWTIPAVTLGGAITSAVALALARDVNTNYLYFTGGIDANSACIILSGKSRTGLEGNIEIYTPNAALTQTERLRISGGLDTAIATWSNITHTGLVLGGNMTVTGYAFDAGAGSAQINTTGAGCGLVLQSTQGGGDGAVLQFKQVTASLAVSDKPARIFVYDNDGAGANWLWAYTDWIVTDAGDGTEAMKMEWVLADGGVGNLAMTLSGAGVLAVDLSGSGAAAQVDLFDQYDDALILRQGIQQNNRELLADMGVLERKDTGSGYMMKIQPMVRLLAGGIYQSRQLIDDTKEELIERIEGLESKLKLLGAG</sequence>
<dbReference type="EMBL" id="MT142256">
    <property type="protein sequence ID" value="QJA76986.1"/>
    <property type="molecule type" value="Genomic_DNA"/>
</dbReference>
<gene>
    <name evidence="2" type="ORF">MM415A01383_0013</name>
    <name evidence="1" type="ORF">MM415B01946_0013</name>
</gene>
<accession>A0A6M3IET5</accession>
<protein>
    <submittedName>
        <fullName evidence="1">Uncharacterized protein</fullName>
    </submittedName>
</protein>
<dbReference type="AlphaFoldDB" id="A0A6M3IET5"/>